<evidence type="ECO:0000313" key="1">
    <source>
        <dbReference type="EMBL" id="CAB4166050.1"/>
    </source>
</evidence>
<sequence length="87" mass="10128">MSRPSAPTIARVALGRTHNDLIVKSVETLWYLTYQGQPFQLVKEDRYRPDRGPKYLRTAWPSSTTAETWCRRLNQYFGTTDFAVECL</sequence>
<organism evidence="1">
    <name type="scientific">uncultured Caudovirales phage</name>
    <dbReference type="NCBI Taxonomy" id="2100421"/>
    <lineage>
        <taxon>Viruses</taxon>
        <taxon>Duplodnaviria</taxon>
        <taxon>Heunggongvirae</taxon>
        <taxon>Uroviricota</taxon>
        <taxon>Caudoviricetes</taxon>
        <taxon>Peduoviridae</taxon>
        <taxon>Maltschvirus</taxon>
        <taxon>Maltschvirus maltsch</taxon>
    </lineage>
</organism>
<protein>
    <submittedName>
        <fullName evidence="1">Uncharacterized protein</fullName>
    </submittedName>
</protein>
<reference evidence="1" key="1">
    <citation type="submission" date="2020-04" db="EMBL/GenBank/DDBJ databases">
        <authorList>
            <person name="Chiriac C."/>
            <person name="Salcher M."/>
            <person name="Ghai R."/>
            <person name="Kavagutti S V."/>
        </authorList>
    </citation>
    <scope>NUCLEOTIDE SEQUENCE</scope>
</reference>
<dbReference type="EMBL" id="LR796788">
    <property type="protein sequence ID" value="CAB4166050.1"/>
    <property type="molecule type" value="Genomic_DNA"/>
</dbReference>
<proteinExistence type="predicted"/>
<name>A0A6J5P2A0_9CAUD</name>
<gene>
    <name evidence="1" type="ORF">UFOVP849_12</name>
</gene>
<accession>A0A6J5P2A0</accession>